<feature type="domain" description="Isochorismatase-like" evidence="8">
    <location>
        <begin position="5"/>
        <end position="184"/>
    </location>
</feature>
<dbReference type="PANTHER" id="PTHR11080:SF2">
    <property type="entry name" value="LD05707P"/>
    <property type="match status" value="1"/>
</dbReference>
<evidence type="ECO:0000256" key="1">
    <source>
        <dbReference type="ARBA" id="ARBA00006336"/>
    </source>
</evidence>
<evidence type="ECO:0000256" key="2">
    <source>
        <dbReference type="ARBA" id="ARBA00022642"/>
    </source>
</evidence>
<gene>
    <name evidence="9" type="ORF">QEH59_15650</name>
</gene>
<keyword evidence="4" id="KW-0378">Hydrolase</keyword>
<dbReference type="InterPro" id="IPR036380">
    <property type="entry name" value="Isochorismatase-like_sf"/>
</dbReference>
<dbReference type="Gene3D" id="3.40.50.850">
    <property type="entry name" value="Isochorismatase-like"/>
    <property type="match status" value="1"/>
</dbReference>
<organism evidence="9 10">
    <name type="scientific">Thalassobacterium sedimentorum</name>
    <dbReference type="NCBI Taxonomy" id="3041258"/>
    <lineage>
        <taxon>Bacteria</taxon>
        <taxon>Pseudomonadati</taxon>
        <taxon>Verrucomicrobiota</taxon>
        <taxon>Opitutia</taxon>
        <taxon>Puniceicoccales</taxon>
        <taxon>Coraliomargaritaceae</taxon>
        <taxon>Thalassobacterium</taxon>
    </lineage>
</organism>
<evidence type="ECO:0000313" key="9">
    <source>
        <dbReference type="EMBL" id="MDQ8195868.1"/>
    </source>
</evidence>
<proteinExistence type="inferred from homology"/>
<keyword evidence="3" id="KW-0479">Metal-binding</keyword>
<reference evidence="9 10" key="1">
    <citation type="submission" date="2023-04" db="EMBL/GenBank/DDBJ databases">
        <title>A novel bacteria isolated from coastal sediment.</title>
        <authorList>
            <person name="Liu X.-J."/>
            <person name="Du Z.-J."/>
        </authorList>
    </citation>
    <scope>NUCLEOTIDE SEQUENCE [LARGE SCALE GENOMIC DNA]</scope>
    <source>
        <strain evidence="9 10">SDUM461004</strain>
    </source>
</reference>
<dbReference type="Pfam" id="PF00857">
    <property type="entry name" value="Isochorismatase"/>
    <property type="match status" value="1"/>
</dbReference>
<evidence type="ECO:0000256" key="6">
    <source>
        <dbReference type="ARBA" id="ARBA00039017"/>
    </source>
</evidence>
<dbReference type="SUPFAM" id="SSF52499">
    <property type="entry name" value="Isochorismatase-like hydrolases"/>
    <property type="match status" value="1"/>
</dbReference>
<protein>
    <recommendedName>
        <fullName evidence="6">nicotinamidase</fullName>
        <ecNumber evidence="6">3.5.1.19</ecNumber>
    </recommendedName>
    <alternativeName>
        <fullName evidence="7">Nicotinamide deamidase</fullName>
    </alternativeName>
</protein>
<dbReference type="CDD" id="cd01011">
    <property type="entry name" value="nicotinamidase"/>
    <property type="match status" value="1"/>
</dbReference>
<evidence type="ECO:0000256" key="7">
    <source>
        <dbReference type="ARBA" id="ARBA00043224"/>
    </source>
</evidence>
<accession>A0ABU1AM56</accession>
<dbReference type="EC" id="3.5.1.19" evidence="6"/>
<comment type="pathway">
    <text evidence="5">Cofactor biosynthesis; nicotinate biosynthesis; nicotinate from nicotinamide: step 1/1.</text>
</comment>
<evidence type="ECO:0000256" key="5">
    <source>
        <dbReference type="ARBA" id="ARBA00037900"/>
    </source>
</evidence>
<keyword evidence="10" id="KW-1185">Reference proteome</keyword>
<comment type="caution">
    <text evidence="9">The sequence shown here is derived from an EMBL/GenBank/DDBJ whole genome shotgun (WGS) entry which is preliminary data.</text>
</comment>
<dbReference type="InterPro" id="IPR052347">
    <property type="entry name" value="Isochorismatase_Nicotinamidase"/>
</dbReference>
<keyword evidence="2" id="KW-0662">Pyridine nucleotide biosynthesis</keyword>
<dbReference type="PANTHER" id="PTHR11080">
    <property type="entry name" value="PYRAZINAMIDASE/NICOTINAMIDASE"/>
    <property type="match status" value="1"/>
</dbReference>
<evidence type="ECO:0000259" key="8">
    <source>
        <dbReference type="Pfam" id="PF00857"/>
    </source>
</evidence>
<evidence type="ECO:0000313" key="10">
    <source>
        <dbReference type="Proteomes" id="UP001243717"/>
    </source>
</evidence>
<name>A0ABU1AM56_9BACT</name>
<evidence type="ECO:0000256" key="3">
    <source>
        <dbReference type="ARBA" id="ARBA00022723"/>
    </source>
</evidence>
<comment type="similarity">
    <text evidence="1">Belongs to the isochorismatase family.</text>
</comment>
<dbReference type="RefSeq" id="WP_308986316.1">
    <property type="nucleotide sequence ID" value="NZ_JARXIC010000035.1"/>
</dbReference>
<dbReference type="InterPro" id="IPR000868">
    <property type="entry name" value="Isochorismatase-like_dom"/>
</dbReference>
<sequence length="187" mass="19570">MEAKTALIIVDLNNDFLPGGALGVAGGDVILPVINKLAGGGDYATVVATQDWHLGDHVSFETWPAHCVAGTFGAELHADLNQTNVHAVIRKGFDQDVDSYSGFYDERGATNGLAELLKARGIECVDIVGIATDYCVKATAIDAVLRAGLKARVLLEACRGVGVHPGDIDQAIEAMRTAGVEIVDGTL</sequence>
<evidence type="ECO:0000256" key="4">
    <source>
        <dbReference type="ARBA" id="ARBA00022801"/>
    </source>
</evidence>
<dbReference type="EMBL" id="JARXIC010000035">
    <property type="protein sequence ID" value="MDQ8195868.1"/>
    <property type="molecule type" value="Genomic_DNA"/>
</dbReference>
<dbReference type="Proteomes" id="UP001243717">
    <property type="component" value="Unassembled WGS sequence"/>
</dbReference>